<dbReference type="InterPro" id="IPR000073">
    <property type="entry name" value="AB_hydrolase_1"/>
</dbReference>
<dbReference type="InterPro" id="IPR052897">
    <property type="entry name" value="Sec-Metab_Biosynth_Hydrolase"/>
</dbReference>
<dbReference type="RefSeq" id="WP_184796709.1">
    <property type="nucleotide sequence ID" value="NZ_JACHMY010000001.1"/>
</dbReference>
<evidence type="ECO:0000313" key="2">
    <source>
        <dbReference type="EMBL" id="MBB5837038.1"/>
    </source>
</evidence>
<comment type="caution">
    <text evidence="2">The sequence shown here is derived from an EMBL/GenBank/DDBJ whole genome shotgun (WGS) entry which is preliminary data.</text>
</comment>
<dbReference type="AlphaFoldDB" id="A0A7W9J7P1"/>
<dbReference type="GO" id="GO:0003824">
    <property type="term" value="F:catalytic activity"/>
    <property type="evidence" value="ECO:0007669"/>
    <property type="project" value="UniProtKB-ARBA"/>
</dbReference>
<accession>A0A7W9J7P1</accession>
<evidence type="ECO:0000259" key="1">
    <source>
        <dbReference type="Pfam" id="PF12697"/>
    </source>
</evidence>
<dbReference type="PANTHER" id="PTHR37017:SF11">
    <property type="entry name" value="ESTERASE_LIPASE_THIOESTERASE DOMAIN-CONTAINING PROTEIN"/>
    <property type="match status" value="1"/>
</dbReference>
<keyword evidence="3" id="KW-1185">Reference proteome</keyword>
<dbReference type="SUPFAM" id="SSF53474">
    <property type="entry name" value="alpha/beta-Hydrolases"/>
    <property type="match status" value="1"/>
</dbReference>
<name>A0A7W9J7P1_9ACTN</name>
<dbReference type="InterPro" id="IPR029058">
    <property type="entry name" value="AB_hydrolase_fold"/>
</dbReference>
<dbReference type="Proteomes" id="UP000549971">
    <property type="component" value="Unassembled WGS sequence"/>
</dbReference>
<organism evidence="2 3">
    <name type="scientific">Kribbella italica</name>
    <dbReference type="NCBI Taxonomy" id="1540520"/>
    <lineage>
        <taxon>Bacteria</taxon>
        <taxon>Bacillati</taxon>
        <taxon>Actinomycetota</taxon>
        <taxon>Actinomycetes</taxon>
        <taxon>Propionibacteriales</taxon>
        <taxon>Kribbellaceae</taxon>
        <taxon>Kribbella</taxon>
    </lineage>
</organism>
<dbReference type="Pfam" id="PF12697">
    <property type="entry name" value="Abhydrolase_6"/>
    <property type="match status" value="1"/>
</dbReference>
<proteinExistence type="predicted"/>
<dbReference type="EMBL" id="JACHMY010000001">
    <property type="protein sequence ID" value="MBB5837038.1"/>
    <property type="molecule type" value="Genomic_DNA"/>
</dbReference>
<dbReference type="Gene3D" id="3.40.50.1820">
    <property type="entry name" value="alpha/beta hydrolase"/>
    <property type="match status" value="1"/>
</dbReference>
<evidence type="ECO:0000313" key="3">
    <source>
        <dbReference type="Proteomes" id="UP000549971"/>
    </source>
</evidence>
<dbReference type="PANTHER" id="PTHR37017">
    <property type="entry name" value="AB HYDROLASE-1 DOMAIN-CONTAINING PROTEIN-RELATED"/>
    <property type="match status" value="1"/>
</dbReference>
<sequence length="236" mass="24063">MSEKNPTALLVHGAFADGGSWAGVIAELENRGIKAVAVPNDLSGAAADGRKVAALAREIDGPVVLVGHSYGGAVITSAANDAGNVTALVYVTAFALEEGEGILELLGGFPANELGTSLAPHQFGEDTYLSITEDKFATIFAGDLPAGQALVMGRSQRPIAASAFDEKSGAASWKRLPSYYLVATADNAIPVEAQRAMAERAGAKVTEVDGSHAVAVSQPLAVAEFVATVVEAGADQ</sequence>
<gene>
    <name evidence="2" type="ORF">HDA39_003772</name>
</gene>
<reference evidence="2 3" key="1">
    <citation type="submission" date="2020-08" db="EMBL/GenBank/DDBJ databases">
        <title>Sequencing the genomes of 1000 actinobacteria strains.</title>
        <authorList>
            <person name="Klenk H.-P."/>
        </authorList>
    </citation>
    <scope>NUCLEOTIDE SEQUENCE [LARGE SCALE GENOMIC DNA]</scope>
    <source>
        <strain evidence="2 3">DSM 28967</strain>
    </source>
</reference>
<feature type="domain" description="AB hydrolase-1" evidence="1">
    <location>
        <begin position="9"/>
        <end position="224"/>
    </location>
</feature>
<protein>
    <submittedName>
        <fullName evidence="2">Pimeloyl-ACP methyl ester carboxylesterase</fullName>
    </submittedName>
</protein>